<dbReference type="GO" id="GO:0015627">
    <property type="term" value="C:type II protein secretion system complex"/>
    <property type="evidence" value="ECO:0007669"/>
    <property type="project" value="InterPro"/>
</dbReference>
<keyword evidence="12" id="KW-1185">Reference proteome</keyword>
<evidence type="ECO:0000313" key="11">
    <source>
        <dbReference type="EMBL" id="PAB01687.1"/>
    </source>
</evidence>
<dbReference type="InterPro" id="IPR012902">
    <property type="entry name" value="N_methyl_site"/>
</dbReference>
<sequence length="105" mass="12149">MWFNINKIKKIKEKKNYSAFTIIEMLVVLFIISILLLLFVPNLSKQKDQAEKGGETAVVKTVETQIELFKLNNPSGVANEESMVPEYVTSEQWTIYEKYNQNSTE</sequence>
<evidence type="ECO:0000256" key="4">
    <source>
        <dbReference type="ARBA" id="ARBA00022481"/>
    </source>
</evidence>
<evidence type="ECO:0000256" key="9">
    <source>
        <dbReference type="ARBA" id="ARBA00043982"/>
    </source>
</evidence>
<dbReference type="InterPro" id="IPR016940">
    <property type="entry name" value="ComGC"/>
</dbReference>
<evidence type="ECO:0000256" key="3">
    <source>
        <dbReference type="ARBA" id="ARBA00022475"/>
    </source>
</evidence>
<protein>
    <submittedName>
        <fullName evidence="11">Competence protein ComG</fullName>
    </submittedName>
</protein>
<dbReference type="PIRSF" id="PIRSF029928">
    <property type="entry name" value="Late_competence_ComGC"/>
    <property type="match status" value="1"/>
</dbReference>
<dbReference type="AlphaFoldDB" id="A0A267HTZ4"/>
<dbReference type="InterPro" id="IPR000983">
    <property type="entry name" value="Bac_GSPG_pilin"/>
</dbReference>
<organism evidence="11 12">
    <name type="scientific">Enterococcus canintestini</name>
    <dbReference type="NCBI Taxonomy" id="317010"/>
    <lineage>
        <taxon>Bacteria</taxon>
        <taxon>Bacillati</taxon>
        <taxon>Bacillota</taxon>
        <taxon>Bacilli</taxon>
        <taxon>Lactobacillales</taxon>
        <taxon>Enterococcaceae</taxon>
        <taxon>Enterococcus</taxon>
    </lineage>
</organism>
<evidence type="ECO:0000256" key="6">
    <source>
        <dbReference type="ARBA" id="ARBA00022989"/>
    </source>
</evidence>
<dbReference type="SUPFAM" id="SSF54523">
    <property type="entry name" value="Pili subunits"/>
    <property type="match status" value="1"/>
</dbReference>
<dbReference type="RefSeq" id="WP_095005852.1">
    <property type="nucleotide sequence ID" value="NZ_LHUG01000002.1"/>
</dbReference>
<name>A0A267HTZ4_9ENTE</name>
<keyword evidence="8" id="KW-0178">Competence</keyword>
<evidence type="ECO:0000256" key="7">
    <source>
        <dbReference type="ARBA" id="ARBA00023136"/>
    </source>
</evidence>
<keyword evidence="5 10" id="KW-0812">Transmembrane</keyword>
<gene>
    <name evidence="11" type="ORF">AKL21_01790</name>
</gene>
<dbReference type="Proteomes" id="UP000216797">
    <property type="component" value="Unassembled WGS sequence"/>
</dbReference>
<dbReference type="Pfam" id="PF07963">
    <property type="entry name" value="N_methyl"/>
    <property type="match status" value="1"/>
</dbReference>
<dbReference type="GO" id="GO:0015628">
    <property type="term" value="P:protein secretion by the type II secretion system"/>
    <property type="evidence" value="ECO:0007669"/>
    <property type="project" value="InterPro"/>
</dbReference>
<dbReference type="NCBIfam" id="TIGR02532">
    <property type="entry name" value="IV_pilin_GFxxxE"/>
    <property type="match status" value="1"/>
</dbReference>
<evidence type="ECO:0000256" key="5">
    <source>
        <dbReference type="ARBA" id="ARBA00022692"/>
    </source>
</evidence>
<reference evidence="11 12" key="1">
    <citation type="submission" date="2015-08" db="EMBL/GenBank/DDBJ databases">
        <title>Enterococcus genome sequence.</title>
        <authorList>
            <person name="Acedo J.Z."/>
            <person name="Vederas J.C."/>
        </authorList>
    </citation>
    <scope>NUCLEOTIDE SEQUENCE [LARGE SCALE GENOMIC DNA]</scope>
    <source>
        <strain evidence="11 12">49</strain>
    </source>
</reference>
<keyword evidence="6 10" id="KW-1133">Transmembrane helix</keyword>
<feature type="transmembrane region" description="Helical" evidence="10">
    <location>
        <begin position="20"/>
        <end position="40"/>
    </location>
</feature>
<dbReference type="InterPro" id="IPR045584">
    <property type="entry name" value="Pilin-like"/>
</dbReference>
<evidence type="ECO:0000256" key="2">
    <source>
        <dbReference type="ARBA" id="ARBA00004241"/>
    </source>
</evidence>
<dbReference type="EMBL" id="LHUG01000002">
    <property type="protein sequence ID" value="PAB01687.1"/>
    <property type="molecule type" value="Genomic_DNA"/>
</dbReference>
<dbReference type="GO" id="GO:0005886">
    <property type="term" value="C:plasma membrane"/>
    <property type="evidence" value="ECO:0007669"/>
    <property type="project" value="UniProtKB-SubCell"/>
</dbReference>
<evidence type="ECO:0000256" key="1">
    <source>
        <dbReference type="ARBA" id="ARBA00004162"/>
    </source>
</evidence>
<evidence type="ECO:0000256" key="10">
    <source>
        <dbReference type="SAM" id="Phobius"/>
    </source>
</evidence>
<evidence type="ECO:0000313" key="12">
    <source>
        <dbReference type="Proteomes" id="UP000216797"/>
    </source>
</evidence>
<keyword evidence="4" id="KW-0488">Methylation</keyword>
<accession>A0A267HTZ4</accession>
<evidence type="ECO:0000256" key="8">
    <source>
        <dbReference type="ARBA" id="ARBA00023287"/>
    </source>
</evidence>
<dbReference type="PRINTS" id="PR00813">
    <property type="entry name" value="BCTERIALGSPG"/>
</dbReference>
<dbReference type="NCBIfam" id="NF040999">
    <property type="entry name" value="pilin_ComGC"/>
    <property type="match status" value="1"/>
</dbReference>
<comment type="subcellular location">
    <subcellularLocation>
        <location evidence="1">Cell membrane</location>
        <topology evidence="1">Single-pass membrane protein</topology>
    </subcellularLocation>
    <subcellularLocation>
        <location evidence="2">Cell surface</location>
    </subcellularLocation>
</comment>
<comment type="similarity">
    <text evidence="9">Belongs to the ComGC family.</text>
</comment>
<dbReference type="GO" id="GO:0030420">
    <property type="term" value="P:establishment of competence for transformation"/>
    <property type="evidence" value="ECO:0007669"/>
    <property type="project" value="UniProtKB-KW"/>
</dbReference>
<dbReference type="GO" id="GO:0009986">
    <property type="term" value="C:cell surface"/>
    <property type="evidence" value="ECO:0007669"/>
    <property type="project" value="UniProtKB-SubCell"/>
</dbReference>
<proteinExistence type="inferred from homology"/>
<keyword evidence="7 10" id="KW-0472">Membrane</keyword>
<dbReference type="Gene3D" id="3.30.700.10">
    <property type="entry name" value="Glycoprotein, Type 4 Pilin"/>
    <property type="match status" value="1"/>
</dbReference>
<keyword evidence="3" id="KW-1003">Cell membrane</keyword>
<comment type="caution">
    <text evidence="11">The sequence shown here is derived from an EMBL/GenBank/DDBJ whole genome shotgun (WGS) entry which is preliminary data.</text>
</comment>